<dbReference type="RefSeq" id="WP_115968461.1">
    <property type="nucleotide sequence ID" value="NZ_QNVT01000001.1"/>
</dbReference>
<dbReference type="AlphaFoldDB" id="A0A3D9CEW5"/>
<name>A0A3D9CEW5_9FLAO</name>
<sequence length="177" mass="20859">MKIENLDFGAFYYVEAMKMIDDPIESVNEFMKFEKEKTEIELFLKDCSLKDFIGVIITIFKDKYANGALLGALISETIQKEKQLNEILYVKKFQYRDDLKSLKFRYNEDDHFESLEFDIIIPFTQISHIIEESLMEKKYSKNGDKYILDSDSGMEYIEATPTFFKLGANMKVSKKFH</sequence>
<dbReference type="Proteomes" id="UP000256686">
    <property type="component" value="Unassembled WGS sequence"/>
</dbReference>
<dbReference type="EMBL" id="QNVT01000001">
    <property type="protein sequence ID" value="REC64385.1"/>
    <property type="molecule type" value="Genomic_DNA"/>
</dbReference>
<gene>
    <name evidence="1" type="ORF">DRF65_02090</name>
</gene>
<protein>
    <submittedName>
        <fullName evidence="1">Uncharacterized protein</fullName>
    </submittedName>
</protein>
<reference evidence="2" key="1">
    <citation type="submission" date="2018-06" db="EMBL/GenBank/DDBJ databases">
        <authorList>
            <person name="Lum Nde A."/>
            <person name="Hugo C."/>
        </authorList>
    </citation>
    <scope>NUCLEOTIDE SEQUENCE [LARGE SCALE GENOMIC DNA]</scope>
    <source>
        <strain evidence="2">1_F178</strain>
    </source>
</reference>
<proteinExistence type="predicted"/>
<evidence type="ECO:0000313" key="2">
    <source>
        <dbReference type="Proteomes" id="UP000256686"/>
    </source>
</evidence>
<organism evidence="1 2">
    <name type="scientific">Chryseobacterium pennae</name>
    <dbReference type="NCBI Taxonomy" id="2258962"/>
    <lineage>
        <taxon>Bacteria</taxon>
        <taxon>Pseudomonadati</taxon>
        <taxon>Bacteroidota</taxon>
        <taxon>Flavobacteriia</taxon>
        <taxon>Flavobacteriales</taxon>
        <taxon>Weeksellaceae</taxon>
        <taxon>Chryseobacterium group</taxon>
        <taxon>Chryseobacterium</taxon>
    </lineage>
</organism>
<comment type="caution">
    <text evidence="1">The sequence shown here is derived from an EMBL/GenBank/DDBJ whole genome shotgun (WGS) entry which is preliminary data.</text>
</comment>
<evidence type="ECO:0000313" key="1">
    <source>
        <dbReference type="EMBL" id="REC64385.1"/>
    </source>
</evidence>
<accession>A0A3D9CEW5</accession>
<keyword evidence="2" id="KW-1185">Reference proteome</keyword>